<dbReference type="EMBL" id="CM042011">
    <property type="protein sequence ID" value="KAI3765666.1"/>
    <property type="molecule type" value="Genomic_DNA"/>
</dbReference>
<evidence type="ECO:0000313" key="2">
    <source>
        <dbReference type="Proteomes" id="UP001055811"/>
    </source>
</evidence>
<name>A0ACB9F3Y5_CICIN</name>
<keyword evidence="2" id="KW-1185">Reference proteome</keyword>
<gene>
    <name evidence="1" type="ORF">L2E82_15708</name>
</gene>
<accession>A0ACB9F3Y5</accession>
<protein>
    <submittedName>
        <fullName evidence="1">Uncharacterized protein</fullName>
    </submittedName>
</protein>
<reference evidence="2" key="1">
    <citation type="journal article" date="2022" name="Mol. Ecol. Resour.">
        <title>The genomes of chicory, endive, great burdock and yacon provide insights into Asteraceae palaeo-polyploidization history and plant inulin production.</title>
        <authorList>
            <person name="Fan W."/>
            <person name="Wang S."/>
            <person name="Wang H."/>
            <person name="Wang A."/>
            <person name="Jiang F."/>
            <person name="Liu H."/>
            <person name="Zhao H."/>
            <person name="Xu D."/>
            <person name="Zhang Y."/>
        </authorList>
    </citation>
    <scope>NUCLEOTIDE SEQUENCE [LARGE SCALE GENOMIC DNA]</scope>
    <source>
        <strain evidence="2">cv. Punajuju</strain>
    </source>
</reference>
<proteinExistence type="predicted"/>
<evidence type="ECO:0000313" key="1">
    <source>
        <dbReference type="EMBL" id="KAI3765666.1"/>
    </source>
</evidence>
<sequence length="225" mass="25577">MKILLAKQTKRCRRSTYQEDVFSSPFTLVNLGNLQQEYIRGISAWNFNLEDLKNQAALIQDYDEISNIEEPNANSKLENGLNDVGLPAERLSPDISDHSDNGSHHEVRMFQKELWSSVWDVLKSCLPIIIQSGIASSTPVSITSAASVVPYLQIILQQNTTQREELLKLIKFAEGLGTNGISQILVASPRERELQLRLSSYNKVLAVWLSNCEYRKQEIRSWKEI</sequence>
<reference evidence="1 2" key="2">
    <citation type="journal article" date="2022" name="Mol. Ecol. Resour.">
        <title>The genomes of chicory, endive, great burdock and yacon provide insights into Asteraceae paleo-polyploidization history and plant inulin production.</title>
        <authorList>
            <person name="Fan W."/>
            <person name="Wang S."/>
            <person name="Wang H."/>
            <person name="Wang A."/>
            <person name="Jiang F."/>
            <person name="Liu H."/>
            <person name="Zhao H."/>
            <person name="Xu D."/>
            <person name="Zhang Y."/>
        </authorList>
    </citation>
    <scope>NUCLEOTIDE SEQUENCE [LARGE SCALE GENOMIC DNA]</scope>
    <source>
        <strain evidence="2">cv. Punajuju</strain>
        <tissue evidence="1">Leaves</tissue>
    </source>
</reference>
<comment type="caution">
    <text evidence="1">The sequence shown here is derived from an EMBL/GenBank/DDBJ whole genome shotgun (WGS) entry which is preliminary data.</text>
</comment>
<organism evidence="1 2">
    <name type="scientific">Cichorium intybus</name>
    <name type="common">Chicory</name>
    <dbReference type="NCBI Taxonomy" id="13427"/>
    <lineage>
        <taxon>Eukaryota</taxon>
        <taxon>Viridiplantae</taxon>
        <taxon>Streptophyta</taxon>
        <taxon>Embryophyta</taxon>
        <taxon>Tracheophyta</taxon>
        <taxon>Spermatophyta</taxon>
        <taxon>Magnoliopsida</taxon>
        <taxon>eudicotyledons</taxon>
        <taxon>Gunneridae</taxon>
        <taxon>Pentapetalae</taxon>
        <taxon>asterids</taxon>
        <taxon>campanulids</taxon>
        <taxon>Asterales</taxon>
        <taxon>Asteraceae</taxon>
        <taxon>Cichorioideae</taxon>
        <taxon>Cichorieae</taxon>
        <taxon>Cichoriinae</taxon>
        <taxon>Cichorium</taxon>
    </lineage>
</organism>
<dbReference type="Proteomes" id="UP001055811">
    <property type="component" value="Linkage Group LG03"/>
</dbReference>